<dbReference type="RefSeq" id="WP_012233101.1">
    <property type="nucleotide sequence ID" value="NC_010162.1"/>
</dbReference>
<keyword evidence="1" id="KW-0812">Transmembrane</keyword>
<evidence type="ECO:0000313" key="3">
    <source>
        <dbReference type="Proteomes" id="UP000002139"/>
    </source>
</evidence>
<dbReference type="OrthoDB" id="5510656at2"/>
<reference evidence="2 3" key="1">
    <citation type="journal article" date="2007" name="Nat. Biotechnol.">
        <title>Complete genome sequence of the myxobacterium Sorangium cellulosum.</title>
        <authorList>
            <person name="Schneiker S."/>
            <person name="Perlova O."/>
            <person name="Kaiser O."/>
            <person name="Gerth K."/>
            <person name="Alici A."/>
            <person name="Altmeyer M.O."/>
            <person name="Bartels D."/>
            <person name="Bekel T."/>
            <person name="Beyer S."/>
            <person name="Bode E."/>
            <person name="Bode H.B."/>
            <person name="Bolten C.J."/>
            <person name="Choudhuri J.V."/>
            <person name="Doss S."/>
            <person name="Elnakady Y.A."/>
            <person name="Frank B."/>
            <person name="Gaigalat L."/>
            <person name="Goesmann A."/>
            <person name="Groeger C."/>
            <person name="Gross F."/>
            <person name="Jelsbak L."/>
            <person name="Jelsbak L."/>
            <person name="Kalinowski J."/>
            <person name="Kegler C."/>
            <person name="Knauber T."/>
            <person name="Konietzny S."/>
            <person name="Kopp M."/>
            <person name="Krause L."/>
            <person name="Krug D."/>
            <person name="Linke B."/>
            <person name="Mahmud T."/>
            <person name="Martinez-Arias R."/>
            <person name="McHardy A.C."/>
            <person name="Merai M."/>
            <person name="Meyer F."/>
            <person name="Mormann S."/>
            <person name="Munoz-Dorado J."/>
            <person name="Perez J."/>
            <person name="Pradella S."/>
            <person name="Rachid S."/>
            <person name="Raddatz G."/>
            <person name="Rosenau F."/>
            <person name="Rueckert C."/>
            <person name="Sasse F."/>
            <person name="Scharfe M."/>
            <person name="Schuster S.C."/>
            <person name="Suen G."/>
            <person name="Treuner-Lange A."/>
            <person name="Velicer G.J."/>
            <person name="Vorholter F.-J."/>
            <person name="Weissman K.J."/>
            <person name="Welch R.D."/>
            <person name="Wenzel S.C."/>
            <person name="Whitworth D.E."/>
            <person name="Wilhelm S."/>
            <person name="Wittmann C."/>
            <person name="Bloecker H."/>
            <person name="Puehler A."/>
            <person name="Mueller R."/>
        </authorList>
    </citation>
    <scope>NUCLEOTIDE SEQUENCE [LARGE SCALE GENOMIC DNA]</scope>
    <source>
        <strain evidence="3">So ce56</strain>
    </source>
</reference>
<dbReference type="HOGENOM" id="CLU_1282512_0_0_7"/>
<evidence type="ECO:0000256" key="1">
    <source>
        <dbReference type="SAM" id="Phobius"/>
    </source>
</evidence>
<protein>
    <submittedName>
        <fullName evidence="2">Secreted protein</fullName>
    </submittedName>
</protein>
<accession>A9GUH9</accession>
<keyword evidence="1" id="KW-0472">Membrane</keyword>
<keyword evidence="3" id="KW-1185">Reference proteome</keyword>
<sequence length="215" mass="23140">MSKRPESAGPMVHLLIAMAVLGLVFGGGVVVGWATRERRPPATGKSAASIPDAEVKRELAACRRALKARAKATAIPPATATSPPGETDDAGVEKAAAKVEALQKEVEECIARETLANANVCGRIRDHSNLLFVLTYSASCVDEAGVGEFLVNSLKKCADFDDFPAHLDEGKLTQEEKFIISQSQQNRALRTKNDLINNVQATLRRCRKKFGLSPE</sequence>
<dbReference type="Proteomes" id="UP000002139">
    <property type="component" value="Chromosome"/>
</dbReference>
<gene>
    <name evidence="2" type="ordered locus">sce0466</name>
</gene>
<dbReference type="EMBL" id="AM746676">
    <property type="protein sequence ID" value="CAN90623.1"/>
    <property type="molecule type" value="Genomic_DNA"/>
</dbReference>
<evidence type="ECO:0000313" key="2">
    <source>
        <dbReference type="EMBL" id="CAN90623.1"/>
    </source>
</evidence>
<keyword evidence="1" id="KW-1133">Transmembrane helix</keyword>
<organism evidence="2 3">
    <name type="scientific">Sorangium cellulosum (strain So ce56)</name>
    <name type="common">Polyangium cellulosum (strain So ce56)</name>
    <dbReference type="NCBI Taxonomy" id="448385"/>
    <lineage>
        <taxon>Bacteria</taxon>
        <taxon>Pseudomonadati</taxon>
        <taxon>Myxococcota</taxon>
        <taxon>Polyangia</taxon>
        <taxon>Polyangiales</taxon>
        <taxon>Polyangiaceae</taxon>
        <taxon>Sorangium</taxon>
    </lineage>
</organism>
<proteinExistence type="predicted"/>
<dbReference type="STRING" id="448385.sce0466"/>
<name>A9GUH9_SORC5</name>
<feature type="transmembrane region" description="Helical" evidence="1">
    <location>
        <begin position="12"/>
        <end position="35"/>
    </location>
</feature>
<dbReference type="KEGG" id="scl:sce0466"/>
<dbReference type="AlphaFoldDB" id="A9GUH9"/>